<dbReference type="Pfam" id="PF13545">
    <property type="entry name" value="HTH_Crp_2"/>
    <property type="match status" value="1"/>
</dbReference>
<dbReference type="Proteomes" id="UP001055153">
    <property type="component" value="Unassembled WGS sequence"/>
</dbReference>
<dbReference type="CDD" id="cd00038">
    <property type="entry name" value="CAP_ED"/>
    <property type="match status" value="1"/>
</dbReference>
<evidence type="ECO:0000313" key="5">
    <source>
        <dbReference type="EMBL" id="GJD99882.1"/>
    </source>
</evidence>
<dbReference type="EMBL" id="BPQQ01000018">
    <property type="protein sequence ID" value="GJD99882.1"/>
    <property type="molecule type" value="Genomic_DNA"/>
</dbReference>
<organism evidence="5 6">
    <name type="scientific">Methylobacterium isbiliense</name>
    <dbReference type="NCBI Taxonomy" id="315478"/>
    <lineage>
        <taxon>Bacteria</taxon>
        <taxon>Pseudomonadati</taxon>
        <taxon>Pseudomonadota</taxon>
        <taxon>Alphaproteobacteria</taxon>
        <taxon>Hyphomicrobiales</taxon>
        <taxon>Methylobacteriaceae</taxon>
        <taxon>Methylobacterium</taxon>
    </lineage>
</organism>
<dbReference type="SUPFAM" id="SSF46785">
    <property type="entry name" value="Winged helix' DNA-binding domain"/>
    <property type="match status" value="1"/>
</dbReference>
<dbReference type="InterPro" id="IPR012318">
    <property type="entry name" value="HTH_CRP"/>
</dbReference>
<dbReference type="InterPro" id="IPR000595">
    <property type="entry name" value="cNMP-bd_dom"/>
</dbReference>
<dbReference type="PROSITE" id="PS51063">
    <property type="entry name" value="HTH_CRP_2"/>
    <property type="match status" value="1"/>
</dbReference>
<dbReference type="Gene3D" id="2.60.120.10">
    <property type="entry name" value="Jelly Rolls"/>
    <property type="match status" value="1"/>
</dbReference>
<dbReference type="Pfam" id="PF00027">
    <property type="entry name" value="cNMP_binding"/>
    <property type="match status" value="1"/>
</dbReference>
<keyword evidence="2" id="KW-0238">DNA-binding</keyword>
<evidence type="ECO:0000259" key="4">
    <source>
        <dbReference type="PROSITE" id="PS51063"/>
    </source>
</evidence>
<evidence type="ECO:0000256" key="1">
    <source>
        <dbReference type="ARBA" id="ARBA00023015"/>
    </source>
</evidence>
<evidence type="ECO:0000313" key="6">
    <source>
        <dbReference type="Proteomes" id="UP001055153"/>
    </source>
</evidence>
<gene>
    <name evidence="5" type="primary">fixK_3</name>
    <name evidence="5" type="ORF">GMJLKIPL_1800</name>
</gene>
<evidence type="ECO:0000256" key="3">
    <source>
        <dbReference type="ARBA" id="ARBA00023163"/>
    </source>
</evidence>
<reference evidence="5" key="1">
    <citation type="journal article" date="2021" name="Front. Microbiol.">
        <title>Comprehensive Comparative Genomics and Phenotyping of Methylobacterium Species.</title>
        <authorList>
            <person name="Alessa O."/>
            <person name="Ogura Y."/>
            <person name="Fujitani Y."/>
            <person name="Takami H."/>
            <person name="Hayashi T."/>
            <person name="Sahin N."/>
            <person name="Tani A."/>
        </authorList>
    </citation>
    <scope>NUCLEOTIDE SEQUENCE</scope>
    <source>
        <strain evidence="5">DSM 17168</strain>
    </source>
</reference>
<feature type="domain" description="HTH crp-type" evidence="4">
    <location>
        <begin position="106"/>
        <end position="180"/>
    </location>
</feature>
<evidence type="ECO:0000256" key="2">
    <source>
        <dbReference type="ARBA" id="ARBA00023125"/>
    </source>
</evidence>
<keyword evidence="1" id="KW-0805">Transcription regulation</keyword>
<reference evidence="5" key="2">
    <citation type="submission" date="2021-08" db="EMBL/GenBank/DDBJ databases">
        <authorList>
            <person name="Tani A."/>
            <person name="Ola A."/>
            <person name="Ogura Y."/>
            <person name="Katsura K."/>
            <person name="Hayashi T."/>
        </authorList>
    </citation>
    <scope>NUCLEOTIDE SEQUENCE</scope>
    <source>
        <strain evidence="5">DSM 17168</strain>
    </source>
</reference>
<accession>A0ABQ4SDI6</accession>
<dbReference type="InterPro" id="IPR018490">
    <property type="entry name" value="cNMP-bd_dom_sf"/>
</dbReference>
<comment type="caution">
    <text evidence="5">The sequence shown here is derived from an EMBL/GenBank/DDBJ whole genome shotgun (WGS) entry which is preliminary data.</text>
</comment>
<dbReference type="InterPro" id="IPR036390">
    <property type="entry name" value="WH_DNA-bd_sf"/>
</dbReference>
<dbReference type="SMART" id="SM00419">
    <property type="entry name" value="HTH_CRP"/>
    <property type="match status" value="1"/>
</dbReference>
<name>A0ABQ4SDI6_9HYPH</name>
<keyword evidence="6" id="KW-1185">Reference proteome</keyword>
<dbReference type="SUPFAM" id="SSF51206">
    <property type="entry name" value="cAMP-binding domain-like"/>
    <property type="match status" value="1"/>
</dbReference>
<proteinExistence type="predicted"/>
<protein>
    <submittedName>
        <fullName evidence="5">Nitrogen fixation regulation protein FixK</fullName>
    </submittedName>
</protein>
<sequence length="193" mass="21183">MREGDLHDGGYVLLSGFAYCFKLLTNGDRQIVACRVPGDADGLYGIHTECADYTVVAITSCHAAFISNGAIDHLLARSPGIARALWWSLLREKSFLCASLTNIGQRPVPQRLAYLICELLSRLQTVGLGKTGSIEIPLTHQDLADMLGISSVHACRAFKQLRQIGLLSYDGNQIMATDLEQLRNFADFDPPPY</sequence>
<dbReference type="InterPro" id="IPR014710">
    <property type="entry name" value="RmlC-like_jellyroll"/>
</dbReference>
<keyword evidence="3" id="KW-0804">Transcription</keyword>